<dbReference type="GO" id="GO:0005615">
    <property type="term" value="C:extracellular space"/>
    <property type="evidence" value="ECO:0007669"/>
    <property type="project" value="TreeGrafter"/>
</dbReference>
<dbReference type="GO" id="GO:0030667">
    <property type="term" value="C:secretory granule membrane"/>
    <property type="evidence" value="ECO:0007669"/>
    <property type="project" value="TreeGrafter"/>
</dbReference>
<keyword evidence="4" id="KW-0812">Transmembrane</keyword>
<evidence type="ECO:0000256" key="7">
    <source>
        <dbReference type="ARBA" id="ARBA00022989"/>
    </source>
</evidence>
<dbReference type="PRINTS" id="PR00767">
    <property type="entry name" value="DBMONOXGNASE"/>
</dbReference>
<evidence type="ECO:0000256" key="13">
    <source>
        <dbReference type="ARBA" id="ARBA00023180"/>
    </source>
</evidence>
<dbReference type="PANTHER" id="PTHR10157:SF29">
    <property type="entry name" value="DOPAMINE BETA-HYDROXYLASE"/>
    <property type="match status" value="1"/>
</dbReference>
<dbReference type="InterPro" id="IPR000945">
    <property type="entry name" value="DBH-like"/>
</dbReference>
<dbReference type="Gene3D" id="2.60.120.230">
    <property type="match status" value="1"/>
</dbReference>
<proteinExistence type="inferred from homology"/>
<keyword evidence="6" id="KW-0530">Neurotransmitter biosynthesis</keyword>
<dbReference type="Proteomes" id="UP000887565">
    <property type="component" value="Unplaced"/>
</dbReference>
<dbReference type="SUPFAM" id="SSF49742">
    <property type="entry name" value="PHM/PNGase F"/>
    <property type="match status" value="2"/>
</dbReference>
<evidence type="ECO:0000313" key="18">
    <source>
        <dbReference type="Proteomes" id="UP000887565"/>
    </source>
</evidence>
<dbReference type="InterPro" id="IPR000323">
    <property type="entry name" value="Cu2_ascorb_mOase_N"/>
</dbReference>
<dbReference type="InterPro" id="IPR008977">
    <property type="entry name" value="PHM/PNGase_F_dom_sf"/>
</dbReference>
<comment type="cofactor">
    <cofactor evidence="1">
        <name>Cu(2+)</name>
        <dbReference type="ChEBI" id="CHEBI:29036"/>
    </cofactor>
</comment>
<keyword evidence="10" id="KW-0503">Monooxygenase</keyword>
<reference evidence="19" key="1">
    <citation type="submission" date="2022-11" db="UniProtKB">
        <authorList>
            <consortium name="WormBaseParasite"/>
        </authorList>
    </citation>
    <scope>IDENTIFICATION</scope>
</reference>
<protein>
    <recommendedName>
        <fullName evidence="15">Tyramine beta-hydroxylase</fullName>
    </recommendedName>
    <alternativeName>
        <fullName evidence="16">Tyramine beta-monooxygenase</fullName>
    </alternativeName>
</protein>
<evidence type="ECO:0000256" key="9">
    <source>
        <dbReference type="ARBA" id="ARBA00023008"/>
    </source>
</evidence>
<keyword evidence="8" id="KW-0560">Oxidoreductase</keyword>
<dbReference type="Gene3D" id="2.60.120.310">
    <property type="entry name" value="Copper type II, ascorbate-dependent monooxygenase, N-terminal domain"/>
    <property type="match status" value="1"/>
</dbReference>
<dbReference type="InterPro" id="IPR014784">
    <property type="entry name" value="Cu2_ascorb_mOase-like_C"/>
</dbReference>
<keyword evidence="9" id="KW-0186">Copper</keyword>
<evidence type="ECO:0000256" key="3">
    <source>
        <dbReference type="ARBA" id="ARBA00010676"/>
    </source>
</evidence>
<evidence type="ECO:0000313" key="19">
    <source>
        <dbReference type="WBParaSite" id="nRc.2.0.1.t42200-RA"/>
    </source>
</evidence>
<evidence type="ECO:0000256" key="4">
    <source>
        <dbReference type="ARBA" id="ARBA00022692"/>
    </source>
</evidence>
<dbReference type="OMA" id="FPHFSGP"/>
<feature type="domain" description="DOMON" evidence="17">
    <location>
        <begin position="27"/>
        <end position="142"/>
    </location>
</feature>
<dbReference type="InterPro" id="IPR036939">
    <property type="entry name" value="Cu2_ascorb_mOase_N_sf"/>
</dbReference>
<evidence type="ECO:0000256" key="10">
    <source>
        <dbReference type="ARBA" id="ARBA00023033"/>
    </source>
</evidence>
<evidence type="ECO:0000259" key="17">
    <source>
        <dbReference type="PROSITE" id="PS50836"/>
    </source>
</evidence>
<accession>A0A915KXG4</accession>
<evidence type="ECO:0000256" key="5">
    <source>
        <dbReference type="ARBA" id="ARBA00022723"/>
    </source>
</evidence>
<evidence type="ECO:0000256" key="1">
    <source>
        <dbReference type="ARBA" id="ARBA00001973"/>
    </source>
</evidence>
<dbReference type="PANTHER" id="PTHR10157">
    <property type="entry name" value="DOPAMINE BETA HYDROXYLASE RELATED"/>
    <property type="match status" value="1"/>
</dbReference>
<evidence type="ECO:0000256" key="8">
    <source>
        <dbReference type="ARBA" id="ARBA00023002"/>
    </source>
</evidence>
<evidence type="ECO:0000256" key="6">
    <source>
        <dbReference type="ARBA" id="ARBA00022979"/>
    </source>
</evidence>
<evidence type="ECO:0000256" key="2">
    <source>
        <dbReference type="ARBA" id="ARBA00004167"/>
    </source>
</evidence>
<dbReference type="GO" id="GO:0042421">
    <property type="term" value="P:norepinephrine biosynthetic process"/>
    <property type="evidence" value="ECO:0007669"/>
    <property type="project" value="TreeGrafter"/>
</dbReference>
<keyword evidence="7" id="KW-1133">Transmembrane helix</keyword>
<dbReference type="Pfam" id="PF03712">
    <property type="entry name" value="Cu2_monoox_C"/>
    <property type="match status" value="1"/>
</dbReference>
<dbReference type="PROSITE" id="PS50836">
    <property type="entry name" value="DOMON"/>
    <property type="match status" value="1"/>
</dbReference>
<sequence>MFQPLTYPFKIETTLINKSSLSLDGSMKVSIHWVIDQKNRKVHFSVETKPVRNLIWLAVGFSDHGDYEKSDLCVFENDQLTDSHVDKEGVIEDDDQQDCVLESSRTLPDGRMTIFYNRKFKTGDPDDMDIEFGTTLFVVAAGESRRKNLFGDFVRKTVTPNRILQSDEPPPKMDRNTKIIDITVKNISIPPVETTYWCTVQRLPRMFRQKHHIVKFEAVVTPENVGIVHHMEVYHCDPDQTEKLIRVPKFDGPCTPDTLPEQAKFCRKVIGAWAMGAKAFDYPNIAGIPFGGPNYFPFVMIEIHYNNFQFRRGRVDNSGIRFYFTDKLRKYDAGILETGLEYTNRMAIPPGQTMFPLSGYCMSECTDRLHSHLTGREIETIVAHEGRGWEYLNTDRHYSPHWQEIRLIKPVTVYPGDSLITTCRYVTTKKNNVTFGGLSISDEMCVNYMHYYPYVDLEACKSAVDPDDLSRFFDFFAIKNNSTTSQKYSSIDWNEADNVAKLHLLYKNGRHKPECRRKNGELYQMNYYVFKNNCSILDYQNLTEKMITKTTRKVNDT</sequence>
<keyword evidence="13" id="KW-0325">Glycoprotein</keyword>
<evidence type="ECO:0000256" key="11">
    <source>
        <dbReference type="ARBA" id="ARBA00023136"/>
    </source>
</evidence>
<dbReference type="CDD" id="cd09631">
    <property type="entry name" value="DOMON_DOH"/>
    <property type="match status" value="1"/>
</dbReference>
<comment type="catalytic activity">
    <reaction evidence="14">
        <text>tyramine + L-ascorbate + O2 = (R)-octopamine + L-dehydroascorbate + H2O</text>
        <dbReference type="Rhea" id="RHEA:57132"/>
        <dbReference type="ChEBI" id="CHEBI:15377"/>
        <dbReference type="ChEBI" id="CHEBI:15379"/>
        <dbReference type="ChEBI" id="CHEBI:38290"/>
        <dbReference type="ChEBI" id="CHEBI:58539"/>
        <dbReference type="ChEBI" id="CHEBI:141486"/>
        <dbReference type="ChEBI" id="CHEBI:327995"/>
    </reaction>
    <physiologicalReaction direction="left-to-right" evidence="14">
        <dbReference type="Rhea" id="RHEA:57133"/>
    </physiologicalReaction>
</comment>
<comment type="subcellular location">
    <subcellularLocation>
        <location evidence="2">Membrane</location>
        <topology evidence="2">Single-pass membrane protein</topology>
    </subcellularLocation>
</comment>
<dbReference type="WBParaSite" id="nRc.2.0.1.t42200-RA">
    <property type="protein sequence ID" value="nRc.2.0.1.t42200-RA"/>
    <property type="gene ID" value="nRc.2.0.1.g42200"/>
</dbReference>
<keyword evidence="18" id="KW-1185">Reference proteome</keyword>
<keyword evidence="12" id="KW-1015">Disulfide bond</keyword>
<dbReference type="GO" id="GO:0042420">
    <property type="term" value="P:dopamine catabolic process"/>
    <property type="evidence" value="ECO:0007669"/>
    <property type="project" value="TreeGrafter"/>
</dbReference>
<dbReference type="InterPro" id="IPR028460">
    <property type="entry name" value="Tbh/DBH"/>
</dbReference>
<evidence type="ECO:0000256" key="12">
    <source>
        <dbReference type="ARBA" id="ARBA00023157"/>
    </source>
</evidence>
<dbReference type="GO" id="GO:0004500">
    <property type="term" value="F:dopamine beta-monooxygenase activity"/>
    <property type="evidence" value="ECO:0007669"/>
    <property type="project" value="InterPro"/>
</dbReference>
<dbReference type="InterPro" id="IPR005018">
    <property type="entry name" value="DOMON_domain"/>
</dbReference>
<dbReference type="FunFam" id="2.60.120.230:FF:000001">
    <property type="entry name" value="Monooxygenase, DBH-like 1"/>
    <property type="match status" value="1"/>
</dbReference>
<keyword evidence="11" id="KW-0472">Membrane</keyword>
<name>A0A915KXG4_ROMCU</name>
<evidence type="ECO:0000256" key="15">
    <source>
        <dbReference type="ARBA" id="ARBA00074505"/>
    </source>
</evidence>
<comment type="similarity">
    <text evidence="3">Belongs to the copper type II ascorbate-dependent monooxygenase family.</text>
</comment>
<dbReference type="AlphaFoldDB" id="A0A915KXG4"/>
<keyword evidence="5" id="KW-0479">Metal-binding</keyword>
<dbReference type="GO" id="GO:0006589">
    <property type="term" value="P:octopamine biosynthetic process"/>
    <property type="evidence" value="ECO:0007669"/>
    <property type="project" value="TreeGrafter"/>
</dbReference>
<dbReference type="Pfam" id="PF03351">
    <property type="entry name" value="DOMON"/>
    <property type="match status" value="1"/>
</dbReference>
<dbReference type="InterPro" id="IPR045266">
    <property type="entry name" value="DOH_DOMON"/>
</dbReference>
<dbReference type="FunFam" id="2.60.120.310:FF:000004">
    <property type="entry name" value="DBH-like monooxygenase protein 1"/>
    <property type="match status" value="1"/>
</dbReference>
<dbReference type="GO" id="GO:0005507">
    <property type="term" value="F:copper ion binding"/>
    <property type="evidence" value="ECO:0007669"/>
    <property type="project" value="InterPro"/>
</dbReference>
<dbReference type="Pfam" id="PF01082">
    <property type="entry name" value="Cu2_monooxygen"/>
    <property type="match status" value="1"/>
</dbReference>
<evidence type="ECO:0000256" key="14">
    <source>
        <dbReference type="ARBA" id="ARBA00051646"/>
    </source>
</evidence>
<evidence type="ECO:0000256" key="16">
    <source>
        <dbReference type="ARBA" id="ARBA00082985"/>
    </source>
</evidence>
<organism evidence="18 19">
    <name type="scientific">Romanomermis culicivorax</name>
    <name type="common">Nematode worm</name>
    <dbReference type="NCBI Taxonomy" id="13658"/>
    <lineage>
        <taxon>Eukaryota</taxon>
        <taxon>Metazoa</taxon>
        <taxon>Ecdysozoa</taxon>
        <taxon>Nematoda</taxon>
        <taxon>Enoplea</taxon>
        <taxon>Dorylaimia</taxon>
        <taxon>Mermithida</taxon>
        <taxon>Mermithoidea</taxon>
        <taxon>Mermithidae</taxon>
        <taxon>Romanomermis</taxon>
    </lineage>
</organism>
<dbReference type="SMART" id="SM00664">
    <property type="entry name" value="DoH"/>
    <property type="match status" value="1"/>
</dbReference>
<dbReference type="InterPro" id="IPR024548">
    <property type="entry name" value="Cu2_monoox_C"/>
</dbReference>